<keyword evidence="4" id="KW-0812">Transmembrane</keyword>
<feature type="region of interest" description="Disordered" evidence="9">
    <location>
        <begin position="389"/>
        <end position="417"/>
    </location>
</feature>
<evidence type="ECO:0000256" key="1">
    <source>
        <dbReference type="ARBA" id="ARBA00004651"/>
    </source>
</evidence>
<name>A0ABS9QHG5_9HYPH</name>
<dbReference type="PANTHER" id="PTHR24421">
    <property type="entry name" value="NITRATE/NITRITE SENSOR PROTEIN NARX-RELATED"/>
    <property type="match status" value="1"/>
</dbReference>
<evidence type="ECO:0000313" key="13">
    <source>
        <dbReference type="Proteomes" id="UP001201701"/>
    </source>
</evidence>
<evidence type="ECO:0000256" key="8">
    <source>
        <dbReference type="ARBA" id="ARBA00023136"/>
    </source>
</evidence>
<dbReference type="EMBL" id="JAKREW010000018">
    <property type="protein sequence ID" value="MCG7506904.1"/>
    <property type="molecule type" value="Genomic_DNA"/>
</dbReference>
<dbReference type="SMART" id="SM00065">
    <property type="entry name" value="GAF"/>
    <property type="match status" value="1"/>
</dbReference>
<evidence type="ECO:0000256" key="3">
    <source>
        <dbReference type="ARBA" id="ARBA00022679"/>
    </source>
</evidence>
<comment type="caution">
    <text evidence="12">The sequence shown here is derived from an EMBL/GenBank/DDBJ whole genome shotgun (WGS) entry which is preliminary data.</text>
</comment>
<dbReference type="Gene3D" id="3.30.565.10">
    <property type="entry name" value="Histidine kinase-like ATPase, C-terminal domain"/>
    <property type="match status" value="1"/>
</dbReference>
<feature type="domain" description="Histidine kinase/HSP90-like ATPase" evidence="11">
    <location>
        <begin position="312"/>
        <end position="405"/>
    </location>
</feature>
<organism evidence="12 13">
    <name type="scientific">Mesorhizobium retamae</name>
    <dbReference type="NCBI Taxonomy" id="2912854"/>
    <lineage>
        <taxon>Bacteria</taxon>
        <taxon>Pseudomonadati</taxon>
        <taxon>Pseudomonadota</taxon>
        <taxon>Alphaproteobacteria</taxon>
        <taxon>Hyphomicrobiales</taxon>
        <taxon>Phyllobacteriaceae</taxon>
        <taxon>Mesorhizobium</taxon>
    </lineage>
</organism>
<evidence type="ECO:0000256" key="7">
    <source>
        <dbReference type="ARBA" id="ARBA00023012"/>
    </source>
</evidence>
<dbReference type="InterPro" id="IPR050482">
    <property type="entry name" value="Sensor_HK_TwoCompSys"/>
</dbReference>
<sequence length="417" mass="45941">MLNAAHNSLFDHYLGISRLLAGQLDFNSIIRAVAAKIQHIIPHDHLDVCIKTMDGKFHIAYESGEETAWSRLPPAPLTGSPIRAVLSGEEEYLLAADACTDQRFHFEGAFSSPIIALSLRGRLHVPLKVQGDIIGALSCSSKTADCYTLQDVANARSIADLLAPYFFAIRAAEQAKQSAIVEAEARAREEGLRLGALKLTEALEAERQRIGMDLHDQTLADLTRLSRRMERLTHMRRDMAAEAIEPLFRTLQQCMHDLRQIIEEAKPSVLQLFGLAQAIENHLDRSVRESGQQIAWSLTDETDGAADGLPQTIATALFRIGQEAINNAIRHAQPQNIGVRIFIADGNLLIEVVDDGSGYDRPRGRMGQGIDNMKTRARLISARFEISGGKGGSGTRIRVSTPVPPRHSEDRDGNSHR</sequence>
<dbReference type="SMART" id="SM00387">
    <property type="entry name" value="HATPase_c"/>
    <property type="match status" value="1"/>
</dbReference>
<evidence type="ECO:0000256" key="5">
    <source>
        <dbReference type="ARBA" id="ARBA00022777"/>
    </source>
</evidence>
<evidence type="ECO:0000259" key="11">
    <source>
        <dbReference type="SMART" id="SM00387"/>
    </source>
</evidence>
<dbReference type="SUPFAM" id="SSF55781">
    <property type="entry name" value="GAF domain-like"/>
    <property type="match status" value="1"/>
</dbReference>
<dbReference type="Proteomes" id="UP001201701">
    <property type="component" value="Unassembled WGS sequence"/>
</dbReference>
<evidence type="ECO:0000259" key="10">
    <source>
        <dbReference type="SMART" id="SM00065"/>
    </source>
</evidence>
<dbReference type="InterPro" id="IPR036890">
    <property type="entry name" value="HATPase_C_sf"/>
</dbReference>
<protein>
    <submittedName>
        <fullName evidence="12">GAF domain-containing sensor histidine kinase</fullName>
    </submittedName>
</protein>
<dbReference type="InterPro" id="IPR029016">
    <property type="entry name" value="GAF-like_dom_sf"/>
</dbReference>
<keyword evidence="2" id="KW-1003">Cell membrane</keyword>
<evidence type="ECO:0000256" key="6">
    <source>
        <dbReference type="ARBA" id="ARBA00022989"/>
    </source>
</evidence>
<reference evidence="12 13" key="1">
    <citation type="submission" date="2022-02" db="EMBL/GenBank/DDBJ databases">
        <title>Draft genome sequence of Mezorhizobium retamae strain IRAMC:0171 isolated from Retama raetam nodules.</title>
        <authorList>
            <person name="Bengaied R."/>
            <person name="Sbissi I."/>
            <person name="Huber K."/>
            <person name="Ghodbane F."/>
            <person name="Nouioui I."/>
            <person name="Tarhouni M."/>
            <person name="Gtari M."/>
        </authorList>
    </citation>
    <scope>NUCLEOTIDE SEQUENCE [LARGE SCALE GENOMIC DNA]</scope>
    <source>
        <strain evidence="12 13">IRAMC:0171</strain>
    </source>
</reference>
<dbReference type="Gene3D" id="3.30.450.40">
    <property type="match status" value="1"/>
</dbReference>
<dbReference type="RefSeq" id="WP_239367530.1">
    <property type="nucleotide sequence ID" value="NZ_JAKREW010000018.1"/>
</dbReference>
<dbReference type="Pfam" id="PF07730">
    <property type="entry name" value="HisKA_3"/>
    <property type="match status" value="1"/>
</dbReference>
<evidence type="ECO:0000313" key="12">
    <source>
        <dbReference type="EMBL" id="MCG7506904.1"/>
    </source>
</evidence>
<dbReference type="InterPro" id="IPR003594">
    <property type="entry name" value="HATPase_dom"/>
</dbReference>
<keyword evidence="7" id="KW-0902">Two-component regulatory system</keyword>
<dbReference type="GO" id="GO:0016301">
    <property type="term" value="F:kinase activity"/>
    <property type="evidence" value="ECO:0007669"/>
    <property type="project" value="UniProtKB-KW"/>
</dbReference>
<evidence type="ECO:0000256" key="9">
    <source>
        <dbReference type="SAM" id="MobiDB-lite"/>
    </source>
</evidence>
<accession>A0ABS9QHG5</accession>
<dbReference type="PANTHER" id="PTHR24421:SF37">
    <property type="entry name" value="SENSOR HISTIDINE KINASE NARS"/>
    <property type="match status" value="1"/>
</dbReference>
<feature type="domain" description="GAF" evidence="10">
    <location>
        <begin position="25"/>
        <end position="176"/>
    </location>
</feature>
<keyword evidence="13" id="KW-1185">Reference proteome</keyword>
<dbReference type="SUPFAM" id="SSF55874">
    <property type="entry name" value="ATPase domain of HSP90 chaperone/DNA topoisomerase II/histidine kinase"/>
    <property type="match status" value="1"/>
</dbReference>
<dbReference type="InterPro" id="IPR003018">
    <property type="entry name" value="GAF"/>
</dbReference>
<proteinExistence type="predicted"/>
<feature type="compositionally biased region" description="Basic and acidic residues" evidence="9">
    <location>
        <begin position="406"/>
        <end position="417"/>
    </location>
</feature>
<dbReference type="CDD" id="cd16917">
    <property type="entry name" value="HATPase_UhpB-NarQ-NarX-like"/>
    <property type="match status" value="1"/>
</dbReference>
<comment type="subcellular location">
    <subcellularLocation>
        <location evidence="1">Cell membrane</location>
        <topology evidence="1">Multi-pass membrane protein</topology>
    </subcellularLocation>
</comment>
<keyword evidence="8" id="KW-0472">Membrane</keyword>
<keyword evidence="6" id="KW-1133">Transmembrane helix</keyword>
<dbReference type="Pfam" id="PF02518">
    <property type="entry name" value="HATPase_c"/>
    <property type="match status" value="1"/>
</dbReference>
<keyword evidence="3" id="KW-0808">Transferase</keyword>
<gene>
    <name evidence="12" type="ORF">L4923_17900</name>
</gene>
<evidence type="ECO:0000256" key="4">
    <source>
        <dbReference type="ARBA" id="ARBA00022692"/>
    </source>
</evidence>
<keyword evidence="5 12" id="KW-0418">Kinase</keyword>
<dbReference type="InterPro" id="IPR011712">
    <property type="entry name" value="Sig_transdc_His_kin_sub3_dim/P"/>
</dbReference>
<evidence type="ECO:0000256" key="2">
    <source>
        <dbReference type="ARBA" id="ARBA00022475"/>
    </source>
</evidence>